<comment type="caution">
    <text evidence="2">The sequence shown here is derived from an EMBL/GenBank/DDBJ whole genome shotgun (WGS) entry which is preliminary data.</text>
</comment>
<organism evidence="2 3">
    <name type="scientific">Rhodovulum steppense</name>
    <dbReference type="NCBI Taxonomy" id="540251"/>
    <lineage>
        <taxon>Bacteria</taxon>
        <taxon>Pseudomonadati</taxon>
        <taxon>Pseudomonadota</taxon>
        <taxon>Alphaproteobacteria</taxon>
        <taxon>Rhodobacterales</taxon>
        <taxon>Paracoccaceae</taxon>
        <taxon>Rhodovulum</taxon>
    </lineage>
</organism>
<reference evidence="2 3" key="1">
    <citation type="submission" date="2019-03" db="EMBL/GenBank/DDBJ databases">
        <title>Genomic Encyclopedia of Type Strains, Phase IV (KMG-IV): sequencing the most valuable type-strain genomes for metagenomic binning, comparative biology and taxonomic classification.</title>
        <authorList>
            <person name="Goeker M."/>
        </authorList>
    </citation>
    <scope>NUCLEOTIDE SEQUENCE [LARGE SCALE GENOMIC DNA]</scope>
    <source>
        <strain evidence="2 3">DSM 21153</strain>
    </source>
</reference>
<sequence length="132" mass="14675">MQQFEFAVLPAPGRVGRGGTLRGDQAFSAALTEIMNEMGAGGWDFAGAETVPCRVGRWPLSRRADRHVLVFRRARDSRLDRMAASERNAPRHDDPMEITVQPRRVSTADSPRNVRKLRPVLDPMPTHATAAE</sequence>
<dbReference type="Proteomes" id="UP000295277">
    <property type="component" value="Unassembled WGS sequence"/>
</dbReference>
<protein>
    <recommendedName>
        <fullName evidence="4">DUF4177 domain-containing protein</fullName>
    </recommendedName>
</protein>
<proteinExistence type="predicted"/>
<name>A0A4R1YUQ5_9RHOB</name>
<keyword evidence="3" id="KW-1185">Reference proteome</keyword>
<dbReference type="EMBL" id="SLVM01000011">
    <property type="protein sequence ID" value="TCM84626.1"/>
    <property type="molecule type" value="Genomic_DNA"/>
</dbReference>
<feature type="region of interest" description="Disordered" evidence="1">
    <location>
        <begin position="81"/>
        <end position="132"/>
    </location>
</feature>
<dbReference type="RefSeq" id="WP_132694875.1">
    <property type="nucleotide sequence ID" value="NZ_SLVM01000011.1"/>
</dbReference>
<evidence type="ECO:0008006" key="4">
    <source>
        <dbReference type="Google" id="ProtNLM"/>
    </source>
</evidence>
<accession>A0A4R1YUQ5</accession>
<evidence type="ECO:0000313" key="3">
    <source>
        <dbReference type="Proteomes" id="UP000295277"/>
    </source>
</evidence>
<evidence type="ECO:0000256" key="1">
    <source>
        <dbReference type="SAM" id="MobiDB-lite"/>
    </source>
</evidence>
<dbReference type="AlphaFoldDB" id="A0A4R1YUQ5"/>
<dbReference type="OrthoDB" id="7857468at2"/>
<evidence type="ECO:0000313" key="2">
    <source>
        <dbReference type="EMBL" id="TCM84626.1"/>
    </source>
</evidence>
<feature type="compositionally biased region" description="Basic and acidic residues" evidence="1">
    <location>
        <begin position="81"/>
        <end position="95"/>
    </location>
</feature>
<gene>
    <name evidence="2" type="ORF">EV216_111108</name>
</gene>